<feature type="transmembrane region" description="Helical" evidence="11">
    <location>
        <begin position="12"/>
        <end position="31"/>
    </location>
</feature>
<dbReference type="SUPFAM" id="SSF55874">
    <property type="entry name" value="ATPase domain of HSP90 chaperone/DNA topoisomerase II/histidine kinase"/>
    <property type="match status" value="1"/>
</dbReference>
<comment type="subcellular location">
    <subcellularLocation>
        <location evidence="2">Membrane</location>
    </subcellularLocation>
</comment>
<dbReference type="AlphaFoldDB" id="A0A1P8JW09"/>
<organism evidence="13 14">
    <name type="scientific">Rhodoferax koreensis</name>
    <dbReference type="NCBI Taxonomy" id="1842727"/>
    <lineage>
        <taxon>Bacteria</taxon>
        <taxon>Pseudomonadati</taxon>
        <taxon>Pseudomonadota</taxon>
        <taxon>Betaproteobacteria</taxon>
        <taxon>Burkholderiales</taxon>
        <taxon>Comamonadaceae</taxon>
        <taxon>Rhodoferax</taxon>
    </lineage>
</organism>
<keyword evidence="7 13" id="KW-0418">Kinase</keyword>
<protein>
    <recommendedName>
        <fullName evidence="3">histidine kinase</fullName>
        <ecNumber evidence="3">2.7.13.3</ecNumber>
    </recommendedName>
</protein>
<dbReference type="Pfam" id="PF00512">
    <property type="entry name" value="HisKA"/>
    <property type="match status" value="1"/>
</dbReference>
<reference evidence="13 14" key="1">
    <citation type="submission" date="2017-01" db="EMBL/GenBank/DDBJ databases">
        <authorList>
            <person name="Mah S.A."/>
            <person name="Swanson W.J."/>
            <person name="Moy G.W."/>
            <person name="Vacquier V.D."/>
        </authorList>
    </citation>
    <scope>NUCLEOTIDE SEQUENCE [LARGE SCALE GENOMIC DNA]</scope>
    <source>
        <strain evidence="13 14">DCY110</strain>
    </source>
</reference>
<keyword evidence="9 11" id="KW-0472">Membrane</keyword>
<dbReference type="EMBL" id="CP019236">
    <property type="protein sequence ID" value="APW37918.1"/>
    <property type="molecule type" value="Genomic_DNA"/>
</dbReference>
<sequence length="557" mass="59323">MKIFRTDPDRFGIRARLLTLLIPGILGLLAMDSWNDYRAMRNLVQDAYDRSMLESVNGLRGGIGLAPDGSLRLDAPPSVLQTLHDAPALLHRHLHVGLTPRDGVDGNAATEGLTLLGEADLPAPPPPPPPSPPPRPPLRPPLPPPIALPESSAVSAPAASASAQAASAAAPVPVWYESIYEGRPVRLVALRSQVTDGHGQAFDLLIQAAESTDPRDHAQAITSQQAVIRDTRMVLVVILLVWLGVTWSLQPLERLRKSVLDSQAHELKPLDTSGVPHEVAPLVAAVNQHVASYRELLDQQSQFLADASHQLRTPLAIMMTQAGVALREKDPEQHRATLRAIITQISRSRRLCEQLLSLAHASDTSPPDERPERLDLNAVAKDVVLQYLTLAHEKNQDLGWEPAQDQASSADALAPTEVPVLARGAELHEALSNLVHNAIVYTPPGGQITVTVGAIDGMAQAEVRDSGPGIPKARHAEVFERFHHGGTAADHSATGAAHGAGLGMAIARAYARRNGGDITLADAHAARADQGAPTRDVGQATGLRAILRLPLAQAALG</sequence>
<dbReference type="SUPFAM" id="SSF47384">
    <property type="entry name" value="Homodimeric domain of signal transducing histidine kinase"/>
    <property type="match status" value="1"/>
</dbReference>
<keyword evidence="8 11" id="KW-1133">Transmembrane helix</keyword>
<dbReference type="Gene3D" id="1.10.287.130">
    <property type="match status" value="1"/>
</dbReference>
<keyword evidence="6 11" id="KW-0812">Transmembrane</keyword>
<dbReference type="PANTHER" id="PTHR45436:SF1">
    <property type="entry name" value="SENSOR PROTEIN QSEC"/>
    <property type="match status" value="1"/>
</dbReference>
<dbReference type="InterPro" id="IPR036890">
    <property type="entry name" value="HATPase_C_sf"/>
</dbReference>
<evidence type="ECO:0000256" key="7">
    <source>
        <dbReference type="ARBA" id="ARBA00022777"/>
    </source>
</evidence>
<keyword evidence="4" id="KW-0597">Phosphoprotein</keyword>
<dbReference type="InterPro" id="IPR004358">
    <property type="entry name" value="Sig_transdc_His_kin-like_C"/>
</dbReference>
<dbReference type="Pfam" id="PF02518">
    <property type="entry name" value="HATPase_c"/>
    <property type="match status" value="1"/>
</dbReference>
<proteinExistence type="predicted"/>
<dbReference type="SMART" id="SM00387">
    <property type="entry name" value="HATPase_c"/>
    <property type="match status" value="1"/>
</dbReference>
<evidence type="ECO:0000259" key="12">
    <source>
        <dbReference type="PROSITE" id="PS50109"/>
    </source>
</evidence>
<feature type="domain" description="Histidine kinase" evidence="12">
    <location>
        <begin position="306"/>
        <end position="553"/>
    </location>
</feature>
<keyword evidence="14" id="KW-1185">Reference proteome</keyword>
<evidence type="ECO:0000256" key="3">
    <source>
        <dbReference type="ARBA" id="ARBA00012438"/>
    </source>
</evidence>
<dbReference type="Pfam" id="PF08521">
    <property type="entry name" value="2CSK_N"/>
    <property type="match status" value="1"/>
</dbReference>
<dbReference type="GO" id="GO:0000155">
    <property type="term" value="F:phosphorelay sensor kinase activity"/>
    <property type="evidence" value="ECO:0007669"/>
    <property type="project" value="InterPro"/>
</dbReference>
<dbReference type="Proteomes" id="UP000186609">
    <property type="component" value="Chromosome"/>
</dbReference>
<dbReference type="PROSITE" id="PS50109">
    <property type="entry name" value="HIS_KIN"/>
    <property type="match status" value="1"/>
</dbReference>
<accession>A0A1P8JW09</accession>
<dbReference type="STRING" id="1842727.RD110_12545"/>
<dbReference type="InterPro" id="IPR050428">
    <property type="entry name" value="TCS_sensor_his_kinase"/>
</dbReference>
<dbReference type="InterPro" id="IPR013727">
    <property type="entry name" value="2CSK_N"/>
</dbReference>
<dbReference type="CDD" id="cd00082">
    <property type="entry name" value="HisKA"/>
    <property type="match status" value="1"/>
</dbReference>
<dbReference type="InterPro" id="IPR003661">
    <property type="entry name" value="HisK_dim/P_dom"/>
</dbReference>
<evidence type="ECO:0000313" key="13">
    <source>
        <dbReference type="EMBL" id="APW37918.1"/>
    </source>
</evidence>
<evidence type="ECO:0000256" key="11">
    <source>
        <dbReference type="SAM" id="Phobius"/>
    </source>
</evidence>
<feature type="region of interest" description="Disordered" evidence="10">
    <location>
        <begin position="117"/>
        <end position="153"/>
    </location>
</feature>
<feature type="compositionally biased region" description="Pro residues" evidence="10">
    <location>
        <begin position="122"/>
        <end position="147"/>
    </location>
</feature>
<dbReference type="RefSeq" id="WP_076199797.1">
    <property type="nucleotide sequence ID" value="NZ_CP019236.1"/>
</dbReference>
<dbReference type="EC" id="2.7.13.3" evidence="3"/>
<dbReference type="KEGG" id="rhy:RD110_12545"/>
<name>A0A1P8JW09_9BURK</name>
<dbReference type="GO" id="GO:0005886">
    <property type="term" value="C:plasma membrane"/>
    <property type="evidence" value="ECO:0007669"/>
    <property type="project" value="TreeGrafter"/>
</dbReference>
<evidence type="ECO:0000256" key="6">
    <source>
        <dbReference type="ARBA" id="ARBA00022692"/>
    </source>
</evidence>
<evidence type="ECO:0000256" key="1">
    <source>
        <dbReference type="ARBA" id="ARBA00000085"/>
    </source>
</evidence>
<dbReference type="SMART" id="SM00388">
    <property type="entry name" value="HisKA"/>
    <property type="match status" value="1"/>
</dbReference>
<dbReference type="CDD" id="cd00075">
    <property type="entry name" value="HATPase"/>
    <property type="match status" value="1"/>
</dbReference>
<dbReference type="InterPro" id="IPR003594">
    <property type="entry name" value="HATPase_dom"/>
</dbReference>
<evidence type="ECO:0000256" key="10">
    <source>
        <dbReference type="SAM" id="MobiDB-lite"/>
    </source>
</evidence>
<dbReference type="InterPro" id="IPR005467">
    <property type="entry name" value="His_kinase_dom"/>
</dbReference>
<evidence type="ECO:0000256" key="2">
    <source>
        <dbReference type="ARBA" id="ARBA00004370"/>
    </source>
</evidence>
<dbReference type="PRINTS" id="PR00344">
    <property type="entry name" value="BCTRLSENSOR"/>
</dbReference>
<dbReference type="PANTHER" id="PTHR45436">
    <property type="entry name" value="SENSOR HISTIDINE KINASE YKOH"/>
    <property type="match status" value="1"/>
</dbReference>
<dbReference type="OrthoDB" id="8554694at2"/>
<evidence type="ECO:0000313" key="14">
    <source>
        <dbReference type="Proteomes" id="UP000186609"/>
    </source>
</evidence>
<comment type="catalytic activity">
    <reaction evidence="1">
        <text>ATP + protein L-histidine = ADP + protein N-phospho-L-histidine.</text>
        <dbReference type="EC" id="2.7.13.3"/>
    </reaction>
</comment>
<evidence type="ECO:0000256" key="9">
    <source>
        <dbReference type="ARBA" id="ARBA00023136"/>
    </source>
</evidence>
<dbReference type="InterPro" id="IPR036097">
    <property type="entry name" value="HisK_dim/P_sf"/>
</dbReference>
<evidence type="ECO:0000256" key="8">
    <source>
        <dbReference type="ARBA" id="ARBA00022989"/>
    </source>
</evidence>
<gene>
    <name evidence="13" type="ORF">RD110_12545</name>
</gene>
<evidence type="ECO:0000256" key="5">
    <source>
        <dbReference type="ARBA" id="ARBA00022679"/>
    </source>
</evidence>
<evidence type="ECO:0000256" key="4">
    <source>
        <dbReference type="ARBA" id="ARBA00022553"/>
    </source>
</evidence>
<dbReference type="Gene3D" id="3.30.565.10">
    <property type="entry name" value="Histidine kinase-like ATPase, C-terminal domain"/>
    <property type="match status" value="1"/>
</dbReference>
<keyword evidence="5" id="KW-0808">Transferase</keyword>